<proteinExistence type="predicted"/>
<dbReference type="AlphaFoldDB" id="A0A6M6E968"/>
<accession>A0A6M6E968</accession>
<dbReference type="Proteomes" id="UP000501076">
    <property type="component" value="Plasmid pFDU301A"/>
</dbReference>
<organism evidence="1 2">
    <name type="scientific">Priestia megaterium</name>
    <name type="common">Bacillus megaterium</name>
    <dbReference type="NCBI Taxonomy" id="1404"/>
    <lineage>
        <taxon>Bacteria</taxon>
        <taxon>Bacillati</taxon>
        <taxon>Bacillota</taxon>
        <taxon>Bacilli</taxon>
        <taxon>Bacillales</taxon>
        <taxon>Bacillaceae</taxon>
        <taxon>Priestia</taxon>
    </lineage>
</organism>
<sequence length="345" mass="40292">MIEVMSKSEVEQLRSLLTDKQQTFLDTYAKQSKRSKWIESLCLKRGHSFKEGDAIPSYDNWILEDMLDAGRGNRTYKCECGTPLRYQYIVYHITKDITYKLGEECLSNYTGLTPTAIKDVQESYHSIDLERDEILVKFKNKDSFNISRYKHLSKNEKVSYYFEQVKLGLPLSSKQINKLKSLDAEHKHAKKREKVIVSLTEKQSDLLQSLSDKEQKELVDKIINQEKNLIKELPGIPDQEIKDFLSNELPLLKRQKETVDNYIYNESFSGPDVTDINKLMERHSATLKAIRKGEESLSPKLTEEWKQVQENVKALIRGEEFNYTSFKVTIRNMCIPLRIEPDMFL</sequence>
<keyword evidence="1" id="KW-0614">Plasmid</keyword>
<dbReference type="EMBL" id="CP045273">
    <property type="protein sequence ID" value="QJX80145.1"/>
    <property type="molecule type" value="Genomic_DNA"/>
</dbReference>
<evidence type="ECO:0000313" key="2">
    <source>
        <dbReference type="Proteomes" id="UP000501076"/>
    </source>
</evidence>
<geneLocation type="plasmid" evidence="2">
    <name>pfdu301a</name>
</geneLocation>
<name>A0A6M6E968_PRIMG</name>
<dbReference type="RefSeq" id="WP_171778126.1">
    <property type="nucleotide sequence ID" value="NZ_CP045273.1"/>
</dbReference>
<protein>
    <submittedName>
        <fullName evidence="1">Uncharacterized protein</fullName>
    </submittedName>
</protein>
<evidence type="ECO:0000313" key="1">
    <source>
        <dbReference type="EMBL" id="QJX80145.1"/>
    </source>
</evidence>
<reference evidence="1 2" key="1">
    <citation type="submission" date="2019-10" db="EMBL/GenBank/DDBJ databases">
        <title>Complete genome sequences for adaption low water activity.</title>
        <authorList>
            <person name="Zhao L."/>
            <person name="Zhong J."/>
        </authorList>
    </citation>
    <scope>NUCLEOTIDE SEQUENCE [LARGE SCALE GENOMIC DNA]</scope>
    <source>
        <strain evidence="1 2">FDU301</strain>
        <plasmid evidence="2">pfdu301a</plasmid>
    </source>
</reference>
<gene>
    <name evidence="1" type="ORF">FDZ14_29045</name>
</gene>